<dbReference type="RefSeq" id="WP_113607635.1">
    <property type="nucleotide sequence ID" value="NZ_POAF01000006.1"/>
</dbReference>
<proteinExistence type="predicted"/>
<evidence type="ECO:0000313" key="3">
    <source>
        <dbReference type="Proteomes" id="UP000252167"/>
    </source>
</evidence>
<sequence>MANIGMITLDTLDEQSAAAWWRLVLHGEYAGQYPGFTMLSIPGFPARIGFQQVDEVTEGKNRVHLDLEAKADRAKEVGELLAAGATLVEEHTDDPDFGWSVLRDPFGIVFCLSDPHGD</sequence>
<dbReference type="Pfam" id="PF18029">
    <property type="entry name" value="Glyoxalase_6"/>
    <property type="match status" value="1"/>
</dbReference>
<comment type="caution">
    <text evidence="2">The sequence shown here is derived from an EMBL/GenBank/DDBJ whole genome shotgun (WGS) entry which is preliminary data.</text>
</comment>
<organism evidence="2 3">
    <name type="scientific">Glutamicibacter soli</name>
    <dbReference type="NCBI Taxonomy" id="453836"/>
    <lineage>
        <taxon>Bacteria</taxon>
        <taxon>Bacillati</taxon>
        <taxon>Actinomycetota</taxon>
        <taxon>Actinomycetes</taxon>
        <taxon>Micrococcales</taxon>
        <taxon>Micrococcaceae</taxon>
        <taxon>Glutamicibacter</taxon>
    </lineage>
</organism>
<accession>A0A365YCK6</accession>
<dbReference type="Proteomes" id="UP000252167">
    <property type="component" value="Unassembled WGS sequence"/>
</dbReference>
<dbReference type="EMBL" id="POAF01000006">
    <property type="protein sequence ID" value="RBM00107.1"/>
    <property type="molecule type" value="Genomic_DNA"/>
</dbReference>
<feature type="domain" description="Glyoxalase-like" evidence="1">
    <location>
        <begin position="6"/>
        <end position="112"/>
    </location>
</feature>
<evidence type="ECO:0000313" key="2">
    <source>
        <dbReference type="EMBL" id="RBM00107.1"/>
    </source>
</evidence>
<evidence type="ECO:0000259" key="1">
    <source>
        <dbReference type="Pfam" id="PF18029"/>
    </source>
</evidence>
<name>A0A365YCK6_9MICC</name>
<dbReference type="InterPro" id="IPR041581">
    <property type="entry name" value="Glyoxalase_6"/>
</dbReference>
<dbReference type="PANTHER" id="PTHR35908">
    <property type="entry name" value="HYPOTHETICAL FUSION PROTEIN"/>
    <property type="match status" value="1"/>
</dbReference>
<dbReference type="Gene3D" id="3.10.180.10">
    <property type="entry name" value="2,3-Dihydroxybiphenyl 1,2-Dioxygenase, domain 1"/>
    <property type="match status" value="1"/>
</dbReference>
<dbReference type="AlphaFoldDB" id="A0A365YCK6"/>
<dbReference type="SUPFAM" id="SSF54593">
    <property type="entry name" value="Glyoxalase/Bleomycin resistance protein/Dihydroxybiphenyl dioxygenase"/>
    <property type="match status" value="1"/>
</dbReference>
<protein>
    <submittedName>
        <fullName evidence="2">Glyoxalase</fullName>
    </submittedName>
</protein>
<keyword evidence="3" id="KW-1185">Reference proteome</keyword>
<reference evidence="2 3" key="1">
    <citation type="submission" date="2018-01" db="EMBL/GenBank/DDBJ databases">
        <title>Glutamicibacter soli strain NHPC-3 Whole genome sequence and assembly.</title>
        <authorList>
            <person name="Choudhury P."/>
            <person name="Gupta D."/>
            <person name="Sengupta K."/>
            <person name="Jawed A."/>
            <person name="Sultana N."/>
            <person name="Saha P."/>
        </authorList>
    </citation>
    <scope>NUCLEOTIDE SEQUENCE [LARGE SCALE GENOMIC DNA]</scope>
    <source>
        <strain evidence="2 3">NHPC-3</strain>
    </source>
</reference>
<gene>
    <name evidence="2" type="ORF">C1H84_13355</name>
</gene>
<dbReference type="PANTHER" id="PTHR35908:SF1">
    <property type="entry name" value="CONSERVED PROTEIN"/>
    <property type="match status" value="1"/>
</dbReference>
<dbReference type="InterPro" id="IPR029068">
    <property type="entry name" value="Glyas_Bleomycin-R_OHBP_Dase"/>
</dbReference>